<evidence type="ECO:0000313" key="2">
    <source>
        <dbReference type="EMBL" id="KLN52041.1"/>
    </source>
</evidence>
<protein>
    <submittedName>
        <fullName evidence="2">Uncharacterized protein</fullName>
    </submittedName>
</protein>
<feature type="region of interest" description="Disordered" evidence="1">
    <location>
        <begin position="27"/>
        <end position="84"/>
    </location>
</feature>
<organism evidence="2 3">
    <name type="scientific">Variovorax paradoxus</name>
    <dbReference type="NCBI Taxonomy" id="34073"/>
    <lineage>
        <taxon>Bacteria</taxon>
        <taxon>Pseudomonadati</taxon>
        <taxon>Pseudomonadota</taxon>
        <taxon>Betaproteobacteria</taxon>
        <taxon>Burkholderiales</taxon>
        <taxon>Comamonadaceae</taxon>
        <taxon>Variovorax</taxon>
    </lineage>
</organism>
<name>A0A0H2LQT3_VARPD</name>
<keyword evidence="3" id="KW-1185">Reference proteome</keyword>
<reference evidence="2 3" key="1">
    <citation type="submission" date="2015-03" db="EMBL/GenBank/DDBJ databases">
        <title>Genome sequence of Variovorax paradoxus TBEA6.</title>
        <authorList>
            <person name="Poehlein A."/>
            <person name="Schuldes J."/>
            <person name="Wuebbeler J.H."/>
            <person name="Hiessl S."/>
            <person name="Steinbuechel A."/>
            <person name="Daniel R."/>
        </authorList>
    </citation>
    <scope>NUCLEOTIDE SEQUENCE [LARGE SCALE GENOMIC DNA]</scope>
    <source>
        <strain evidence="2 3">TBEA6</strain>
    </source>
</reference>
<evidence type="ECO:0000256" key="1">
    <source>
        <dbReference type="SAM" id="MobiDB-lite"/>
    </source>
</evidence>
<evidence type="ECO:0000313" key="3">
    <source>
        <dbReference type="Proteomes" id="UP000035170"/>
    </source>
</evidence>
<gene>
    <name evidence="2" type="ORF">VPARA_68460</name>
</gene>
<dbReference type="AlphaFoldDB" id="A0A0H2LQT3"/>
<feature type="compositionally biased region" description="Basic and acidic residues" evidence="1">
    <location>
        <begin position="58"/>
        <end position="68"/>
    </location>
</feature>
<sequence>MEPQTPISAMLTQPVICASRIEMAPAAAMSPAVASPSRHKSSVPPISTTGRAPATNISEKRNQVETRPKSSARSRKPAMAPKATFSSCSAWAKSFTVLMLVMVSTTCPVTSARAEARLAERLRMRGRKKRISAT</sequence>
<accession>A0A0H2LQT3</accession>
<dbReference type="EMBL" id="JZWI01000099">
    <property type="protein sequence ID" value="KLN52041.1"/>
    <property type="molecule type" value="Genomic_DNA"/>
</dbReference>
<dbReference type="Proteomes" id="UP000035170">
    <property type="component" value="Unassembled WGS sequence"/>
</dbReference>
<feature type="compositionally biased region" description="Low complexity" evidence="1">
    <location>
        <begin position="27"/>
        <end position="36"/>
    </location>
</feature>
<proteinExistence type="predicted"/>
<comment type="caution">
    <text evidence="2">The sequence shown here is derived from an EMBL/GenBank/DDBJ whole genome shotgun (WGS) entry which is preliminary data.</text>
</comment>